<dbReference type="AlphaFoldDB" id="A0AA38I1K1"/>
<keyword evidence="2" id="KW-1185">Reference proteome</keyword>
<organism evidence="1 2">
    <name type="scientific">Zophobas morio</name>
    <dbReference type="NCBI Taxonomy" id="2755281"/>
    <lineage>
        <taxon>Eukaryota</taxon>
        <taxon>Metazoa</taxon>
        <taxon>Ecdysozoa</taxon>
        <taxon>Arthropoda</taxon>
        <taxon>Hexapoda</taxon>
        <taxon>Insecta</taxon>
        <taxon>Pterygota</taxon>
        <taxon>Neoptera</taxon>
        <taxon>Endopterygota</taxon>
        <taxon>Coleoptera</taxon>
        <taxon>Polyphaga</taxon>
        <taxon>Cucujiformia</taxon>
        <taxon>Tenebrionidae</taxon>
        <taxon>Zophobas</taxon>
    </lineage>
</organism>
<dbReference type="Proteomes" id="UP001168821">
    <property type="component" value="Unassembled WGS sequence"/>
</dbReference>
<dbReference type="EMBL" id="JALNTZ010000006">
    <property type="protein sequence ID" value="KAJ3647568.1"/>
    <property type="molecule type" value="Genomic_DNA"/>
</dbReference>
<name>A0AA38I1K1_9CUCU</name>
<sequence>MANTTNLDKRDLPMHPWDYVNIAVHIVGAFERNSGVETRQLKNFRYKLLDPVVPALIREVEEDGGGRRPPLWQIVIVSVLHNKISPVRFFFHLGFL</sequence>
<reference evidence="1" key="1">
    <citation type="journal article" date="2023" name="G3 (Bethesda)">
        <title>Whole genome assemblies of Zophobas morio and Tenebrio molitor.</title>
        <authorList>
            <person name="Kaur S."/>
            <person name="Stinson S.A."/>
            <person name="diCenzo G.C."/>
        </authorList>
    </citation>
    <scope>NUCLEOTIDE SEQUENCE</scope>
    <source>
        <strain evidence="1">QUZm001</strain>
    </source>
</reference>
<evidence type="ECO:0000313" key="2">
    <source>
        <dbReference type="Proteomes" id="UP001168821"/>
    </source>
</evidence>
<evidence type="ECO:0000313" key="1">
    <source>
        <dbReference type="EMBL" id="KAJ3647568.1"/>
    </source>
</evidence>
<protein>
    <submittedName>
        <fullName evidence="1">Uncharacterized protein</fullName>
    </submittedName>
</protein>
<gene>
    <name evidence="1" type="ORF">Zmor_019439</name>
</gene>
<proteinExistence type="predicted"/>
<comment type="caution">
    <text evidence="1">The sequence shown here is derived from an EMBL/GenBank/DDBJ whole genome shotgun (WGS) entry which is preliminary data.</text>
</comment>
<accession>A0AA38I1K1</accession>